<evidence type="ECO:0000259" key="5">
    <source>
        <dbReference type="PROSITE" id="PS51078"/>
    </source>
</evidence>
<keyword evidence="1" id="KW-0805">Transcription regulation</keyword>
<dbReference type="InterPro" id="IPR029016">
    <property type="entry name" value="GAF-like_dom_sf"/>
</dbReference>
<dbReference type="RefSeq" id="WP_009517880.1">
    <property type="nucleotide sequence ID" value="NZ_CCAE010000051.1"/>
</dbReference>
<dbReference type="PROSITE" id="PS51078">
    <property type="entry name" value="ICLR_ED"/>
    <property type="match status" value="1"/>
</dbReference>
<evidence type="ECO:0000313" key="6">
    <source>
        <dbReference type="EMBL" id="CDN89732.1"/>
    </source>
</evidence>
<keyword evidence="2" id="KW-0238">DNA-binding</keyword>
<sequence length="252" mass="27319">MPSIVPACTRTMAVLEVFAREKRELSNSDMARFLDLPDSSCSDLLHTLHQGGYVLRTARTRRFYPTSRIYTVASEIIRNDPLYAAGAEALELLVAKTGETAFCGRLDDGAVKVIASQEGRHPLRYVLNSGERIALHASGLGKALLGLIGESDPAEASRQMRLKPLRELTPRSITDVAALEADLAASRARGWYLADEEGNEGVSALGVAGYIGEEAMAISVGGPAERMRKNLDEYVAVLHEVAAIAFGQRVRH</sequence>
<dbReference type="EMBL" id="CCAE010000051">
    <property type="protein sequence ID" value="CDN89732.1"/>
    <property type="molecule type" value="Genomic_DNA"/>
</dbReference>
<protein>
    <submittedName>
        <fullName evidence="6">Regulatory protein IclR</fullName>
    </submittedName>
</protein>
<dbReference type="Gene3D" id="3.30.450.40">
    <property type="match status" value="1"/>
</dbReference>
<keyword evidence="3" id="KW-0804">Transcription</keyword>
<dbReference type="SUPFAM" id="SSF55781">
    <property type="entry name" value="GAF domain-like"/>
    <property type="match status" value="1"/>
</dbReference>
<evidence type="ECO:0000256" key="3">
    <source>
        <dbReference type="ARBA" id="ARBA00023163"/>
    </source>
</evidence>
<dbReference type="Proteomes" id="UP000028878">
    <property type="component" value="Unassembled WGS sequence"/>
</dbReference>
<reference evidence="7" key="1">
    <citation type="submission" date="2014-02" db="EMBL/GenBank/DDBJ databases">
        <authorList>
            <person name="Gan H."/>
        </authorList>
    </citation>
    <scope>NUCLEOTIDE SEQUENCE [LARGE SCALE GENOMIC DNA]</scope>
    <source>
        <strain evidence="7">S1</strain>
    </source>
</reference>
<dbReference type="GO" id="GO:0003700">
    <property type="term" value="F:DNA-binding transcription factor activity"/>
    <property type="evidence" value="ECO:0007669"/>
    <property type="project" value="TreeGrafter"/>
</dbReference>
<reference evidence="7" key="2">
    <citation type="submission" date="2014-11" db="EMBL/GenBank/DDBJ databases">
        <title>Draft genome sequence of Hydrogenophaga intermedia S1.</title>
        <authorList>
            <person name="Gan H.M."/>
            <person name="Chew T.H."/>
            <person name="Stolz A."/>
        </authorList>
    </citation>
    <scope>NUCLEOTIDE SEQUENCE [LARGE SCALE GENOMIC DNA]</scope>
    <source>
        <strain evidence="7">S1</strain>
    </source>
</reference>
<name>A0A1L1PIB3_HYDIT</name>
<evidence type="ECO:0000256" key="2">
    <source>
        <dbReference type="ARBA" id="ARBA00023125"/>
    </source>
</evidence>
<feature type="domain" description="HTH iclR-type" evidence="4">
    <location>
        <begin position="5"/>
        <end position="67"/>
    </location>
</feature>
<evidence type="ECO:0000256" key="1">
    <source>
        <dbReference type="ARBA" id="ARBA00023015"/>
    </source>
</evidence>
<dbReference type="InterPro" id="IPR050707">
    <property type="entry name" value="HTH_MetabolicPath_Reg"/>
</dbReference>
<proteinExistence type="predicted"/>
<dbReference type="InterPro" id="IPR014757">
    <property type="entry name" value="Tscrpt_reg_IclR_C"/>
</dbReference>
<gene>
    <name evidence="6" type="ORF">BN948_04172</name>
</gene>
<dbReference type="PANTHER" id="PTHR30136:SF35">
    <property type="entry name" value="HTH-TYPE TRANSCRIPTIONAL REGULATOR RV1719"/>
    <property type="match status" value="1"/>
</dbReference>
<dbReference type="PANTHER" id="PTHR30136">
    <property type="entry name" value="HELIX-TURN-HELIX TRANSCRIPTIONAL REGULATOR, ICLR FAMILY"/>
    <property type="match status" value="1"/>
</dbReference>
<dbReference type="GO" id="GO:0003677">
    <property type="term" value="F:DNA binding"/>
    <property type="evidence" value="ECO:0007669"/>
    <property type="project" value="UniProtKB-KW"/>
</dbReference>
<keyword evidence="7" id="KW-1185">Reference proteome</keyword>
<organism evidence="6 7">
    <name type="scientific">Hydrogenophaga intermedia</name>
    <dbReference type="NCBI Taxonomy" id="65786"/>
    <lineage>
        <taxon>Bacteria</taxon>
        <taxon>Pseudomonadati</taxon>
        <taxon>Pseudomonadota</taxon>
        <taxon>Betaproteobacteria</taxon>
        <taxon>Burkholderiales</taxon>
        <taxon>Comamonadaceae</taxon>
        <taxon>Hydrogenophaga</taxon>
    </lineage>
</organism>
<dbReference type="Pfam" id="PF09339">
    <property type="entry name" value="HTH_IclR"/>
    <property type="match status" value="1"/>
</dbReference>
<dbReference type="Pfam" id="PF01614">
    <property type="entry name" value="IclR_C"/>
    <property type="match status" value="1"/>
</dbReference>
<dbReference type="PROSITE" id="PS51077">
    <property type="entry name" value="HTH_ICLR"/>
    <property type="match status" value="1"/>
</dbReference>
<dbReference type="AlphaFoldDB" id="A0A1L1PIB3"/>
<dbReference type="SUPFAM" id="SSF46785">
    <property type="entry name" value="Winged helix' DNA-binding domain"/>
    <property type="match status" value="1"/>
</dbReference>
<dbReference type="InterPro" id="IPR036388">
    <property type="entry name" value="WH-like_DNA-bd_sf"/>
</dbReference>
<dbReference type="Gene3D" id="1.10.10.10">
    <property type="entry name" value="Winged helix-like DNA-binding domain superfamily/Winged helix DNA-binding domain"/>
    <property type="match status" value="1"/>
</dbReference>
<evidence type="ECO:0000313" key="7">
    <source>
        <dbReference type="Proteomes" id="UP000028878"/>
    </source>
</evidence>
<dbReference type="InterPro" id="IPR005471">
    <property type="entry name" value="Tscrpt_reg_IclR_N"/>
</dbReference>
<dbReference type="GO" id="GO:0045892">
    <property type="term" value="P:negative regulation of DNA-templated transcription"/>
    <property type="evidence" value="ECO:0007669"/>
    <property type="project" value="TreeGrafter"/>
</dbReference>
<dbReference type="InterPro" id="IPR036390">
    <property type="entry name" value="WH_DNA-bd_sf"/>
</dbReference>
<feature type="domain" description="IclR-ED" evidence="5">
    <location>
        <begin position="68"/>
        <end position="252"/>
    </location>
</feature>
<evidence type="ECO:0000259" key="4">
    <source>
        <dbReference type="PROSITE" id="PS51077"/>
    </source>
</evidence>
<accession>A0A1L1PIB3</accession>